<dbReference type="EMBL" id="CAJOBC010001509">
    <property type="protein sequence ID" value="CAF3682602.1"/>
    <property type="molecule type" value="Genomic_DNA"/>
</dbReference>
<evidence type="ECO:0000313" key="3">
    <source>
        <dbReference type="EMBL" id="CAF0899960.1"/>
    </source>
</evidence>
<name>A0A813ZJ21_9BILA</name>
<dbReference type="Proteomes" id="UP000681722">
    <property type="component" value="Unassembled WGS sequence"/>
</dbReference>
<proteinExistence type="predicted"/>
<evidence type="ECO:0000313" key="4">
    <source>
        <dbReference type="EMBL" id="CAF3548112.1"/>
    </source>
</evidence>
<dbReference type="Proteomes" id="UP000682733">
    <property type="component" value="Unassembled WGS sequence"/>
</dbReference>
<evidence type="ECO:0000313" key="2">
    <source>
        <dbReference type="EMBL" id="CAF0767625.1"/>
    </source>
</evidence>
<keyword evidence="6" id="KW-1185">Reference proteome</keyword>
<feature type="domain" description="HAT C-terminal dimerisation" evidence="1">
    <location>
        <begin position="111"/>
        <end position="161"/>
    </location>
</feature>
<dbReference type="InterPro" id="IPR008906">
    <property type="entry name" value="HATC_C_dom"/>
</dbReference>
<dbReference type="EMBL" id="CAJNOQ010001509">
    <property type="protein sequence ID" value="CAF0899960.1"/>
    <property type="molecule type" value="Genomic_DNA"/>
</dbReference>
<dbReference type="EMBL" id="CAJOBA010000661">
    <property type="protein sequence ID" value="CAF3548112.1"/>
    <property type="molecule type" value="Genomic_DNA"/>
</dbReference>
<evidence type="ECO:0000259" key="1">
    <source>
        <dbReference type="Pfam" id="PF05699"/>
    </source>
</evidence>
<protein>
    <recommendedName>
        <fullName evidence="1">HAT C-terminal dimerisation domain-containing protein</fullName>
    </recommendedName>
</protein>
<dbReference type="AlphaFoldDB" id="A0A813ZJ21"/>
<accession>A0A813ZJ21</accession>
<organism evidence="3 6">
    <name type="scientific">Didymodactylos carnosus</name>
    <dbReference type="NCBI Taxonomy" id="1234261"/>
    <lineage>
        <taxon>Eukaryota</taxon>
        <taxon>Metazoa</taxon>
        <taxon>Spiralia</taxon>
        <taxon>Gnathifera</taxon>
        <taxon>Rotifera</taxon>
        <taxon>Eurotatoria</taxon>
        <taxon>Bdelloidea</taxon>
        <taxon>Philodinida</taxon>
        <taxon>Philodinidae</taxon>
        <taxon>Didymodactylos</taxon>
    </lineage>
</organism>
<dbReference type="Proteomes" id="UP000677228">
    <property type="component" value="Unassembled WGS sequence"/>
</dbReference>
<reference evidence="3" key="1">
    <citation type="submission" date="2021-02" db="EMBL/GenBank/DDBJ databases">
        <authorList>
            <person name="Nowell W R."/>
        </authorList>
    </citation>
    <scope>NUCLEOTIDE SEQUENCE</scope>
</reference>
<dbReference type="GO" id="GO:0046983">
    <property type="term" value="F:protein dimerization activity"/>
    <property type="evidence" value="ECO:0007669"/>
    <property type="project" value="InterPro"/>
</dbReference>
<comment type="caution">
    <text evidence="3">The sequence shown here is derived from an EMBL/GenBank/DDBJ whole genome shotgun (WGS) entry which is preliminary data.</text>
</comment>
<sequence length="164" mass="18809">MEKLCVTDIRKICVNFEIEERLAELDELASKVGADIVSFMLNSFKKFNIDTSKIIGHSYDGYISPLTIEKFSQTEADELMALIPGTDDSLLLFQEFQHLTSEIKECTDMRAVSKMLKSVHLRYTCLARVYEFMLTLQVTVASNERSFSKRKLVKNYLRSTTAND</sequence>
<evidence type="ECO:0000313" key="6">
    <source>
        <dbReference type="Proteomes" id="UP000663829"/>
    </source>
</evidence>
<dbReference type="Pfam" id="PF05699">
    <property type="entry name" value="Dimer_Tnp_hAT"/>
    <property type="match status" value="1"/>
</dbReference>
<gene>
    <name evidence="3" type="ORF">GPM918_LOCUS8582</name>
    <name evidence="2" type="ORF">OVA965_LOCUS2905</name>
    <name evidence="5" type="ORF">SRO942_LOCUS8582</name>
    <name evidence="4" type="ORF">TMI583_LOCUS2904</name>
</gene>
<dbReference type="Proteomes" id="UP000663829">
    <property type="component" value="Unassembled WGS sequence"/>
</dbReference>
<dbReference type="EMBL" id="CAJNOK010000661">
    <property type="protein sequence ID" value="CAF0767625.1"/>
    <property type="molecule type" value="Genomic_DNA"/>
</dbReference>
<evidence type="ECO:0000313" key="5">
    <source>
        <dbReference type="EMBL" id="CAF3682602.1"/>
    </source>
</evidence>